<dbReference type="InterPro" id="IPR016039">
    <property type="entry name" value="Thiolase-like"/>
</dbReference>
<organism evidence="1 2">
    <name type="scientific">Bacillus thuringiensis serovar navarrensis</name>
    <dbReference type="NCBI Taxonomy" id="339658"/>
    <lineage>
        <taxon>Bacteria</taxon>
        <taxon>Bacillati</taxon>
        <taxon>Bacillota</taxon>
        <taxon>Bacilli</taxon>
        <taxon>Bacillales</taxon>
        <taxon>Bacillaceae</taxon>
        <taxon>Bacillus</taxon>
        <taxon>Bacillus cereus group</taxon>
    </lineage>
</organism>
<dbReference type="GO" id="GO:0016746">
    <property type="term" value="F:acyltransferase activity"/>
    <property type="evidence" value="ECO:0007669"/>
    <property type="project" value="InterPro"/>
</dbReference>
<gene>
    <name evidence="1" type="ORF">BK732_05355</name>
</gene>
<protein>
    <recommendedName>
        <fullName evidence="3">3-oxoacyl-ACP synthase</fullName>
    </recommendedName>
</protein>
<name>A0A243ALH2_BACTU</name>
<proteinExistence type="predicted"/>
<dbReference type="RefSeq" id="WP_088031202.1">
    <property type="nucleotide sequence ID" value="NZ_NFDG01000038.1"/>
</dbReference>
<dbReference type="EMBL" id="NFDG01000038">
    <property type="protein sequence ID" value="OTY26770.1"/>
    <property type="molecule type" value="Genomic_DNA"/>
</dbReference>
<dbReference type="AlphaFoldDB" id="A0A243ALH2"/>
<reference evidence="1 2" key="1">
    <citation type="submission" date="2016-10" db="EMBL/GenBank/DDBJ databases">
        <title>Comparative genomics of Bacillus thuringiensis reveals a path to pathogens against multiple invertebrate hosts.</title>
        <authorList>
            <person name="Zheng J."/>
            <person name="Gao Q."/>
            <person name="Liu H."/>
            <person name="Peng D."/>
            <person name="Ruan L."/>
            <person name="Sun M."/>
        </authorList>
    </citation>
    <scope>NUCLEOTIDE SEQUENCE [LARGE SCALE GENOMIC DNA]</scope>
    <source>
        <strain evidence="1">BGSC 4BM1</strain>
    </source>
</reference>
<dbReference type="Proteomes" id="UP000194860">
    <property type="component" value="Unassembled WGS sequence"/>
</dbReference>
<dbReference type="SUPFAM" id="SSF53901">
    <property type="entry name" value="Thiolase-like"/>
    <property type="match status" value="1"/>
</dbReference>
<accession>A0A243ALH2</accession>
<dbReference type="Gene3D" id="3.40.47.10">
    <property type="match status" value="1"/>
</dbReference>
<comment type="caution">
    <text evidence="1">The sequence shown here is derived from an EMBL/GenBank/DDBJ whole genome shotgun (WGS) entry which is preliminary data.</text>
</comment>
<evidence type="ECO:0000313" key="2">
    <source>
        <dbReference type="Proteomes" id="UP000194860"/>
    </source>
</evidence>
<sequence length="322" mass="36417">MNSFFLSILNVENPLYANKADYLQDFNKKQTNVDSALDWLFEDNIHNIPSIHDSKKQEEFLSKTIKVPTFNAPHSDILLKLISESNIPADEIDVLCYCHETLEQSHSMLPVLKAKKELKLKKALPFSIGQAGSLSSIMAMDIAKALLNNGYKNFLATIVDSMHAPFSRSAFNGYTKGDVAISLLLNNQNGDYKIKYFKVYPTCHNISPAHWSINDYLTAEDLLVAKYRELLDDINNKEHSIKWTVYQNVSNRLDNMFKEIGFNKGLNSWNRIKSQEINLLSSDVFLSLIDLESNKKLKPGDDILLVSASIDHGIAGVVLEKM</sequence>
<evidence type="ECO:0000313" key="1">
    <source>
        <dbReference type="EMBL" id="OTY26770.1"/>
    </source>
</evidence>
<evidence type="ECO:0008006" key="3">
    <source>
        <dbReference type="Google" id="ProtNLM"/>
    </source>
</evidence>